<dbReference type="InterPro" id="IPR034122">
    <property type="entry name" value="Retropepsin-like_bacterial"/>
</dbReference>
<keyword evidence="3" id="KW-1185">Reference proteome</keyword>
<dbReference type="CDD" id="cd05483">
    <property type="entry name" value="retropepsin_like_bacteria"/>
    <property type="match status" value="1"/>
</dbReference>
<evidence type="ECO:0000313" key="2">
    <source>
        <dbReference type="EMBL" id="CCK81148.1"/>
    </source>
</evidence>
<gene>
    <name evidence="2" type="ordered locus">TOL2_C29890</name>
</gene>
<organism evidence="2 3">
    <name type="scientific">Desulfobacula toluolica (strain DSM 7467 / Tol2)</name>
    <dbReference type="NCBI Taxonomy" id="651182"/>
    <lineage>
        <taxon>Bacteria</taxon>
        <taxon>Pseudomonadati</taxon>
        <taxon>Thermodesulfobacteriota</taxon>
        <taxon>Desulfobacteria</taxon>
        <taxon>Desulfobacterales</taxon>
        <taxon>Desulfobacteraceae</taxon>
        <taxon>Desulfobacula</taxon>
    </lineage>
</organism>
<dbReference type="Proteomes" id="UP000007347">
    <property type="component" value="Chromosome"/>
</dbReference>
<sequence length="269" mass="30686">MKSSNILKTIKIIFLISFIGLFLIYSYLIFTGKMFDLKIVKELFDKHTIAITNNIPFLYKRPETAIKYQPIKIKPLIINKKPAKRKNEKLIYSWVDEDGIKHFSDFPPSNPNIDFDSQVAIVSPKNKNYLKERVFRSIANEIETQALIQGNSVLVPVKLGYRGKEISTWLIFDTGATTTSIHNDIADKIGIIPFSLSKSTTADGSVIDKKNALLDYIVVGPYRIVNFRISIIDYKGNSGISKGLLGMNFLKNVNYKINFKRKTIKWAKK</sequence>
<proteinExistence type="predicted"/>
<evidence type="ECO:0000256" key="1">
    <source>
        <dbReference type="SAM" id="Phobius"/>
    </source>
</evidence>
<reference evidence="2 3" key="1">
    <citation type="journal article" date="2013" name="Environ. Microbiol.">
        <title>Complete genome, catabolic sub-proteomes and key-metabolites of Desulfobacula toluolica Tol2, a marine, aromatic compound-degrading, sulfate-reducing bacterium.</title>
        <authorList>
            <person name="Wohlbrand L."/>
            <person name="Jacob J.H."/>
            <person name="Kube M."/>
            <person name="Mussmann M."/>
            <person name="Jarling R."/>
            <person name="Beck A."/>
            <person name="Amann R."/>
            <person name="Wilkes H."/>
            <person name="Reinhardt R."/>
            <person name="Rabus R."/>
        </authorList>
    </citation>
    <scope>NUCLEOTIDE SEQUENCE [LARGE SCALE GENOMIC DNA]</scope>
    <source>
        <strain evidence="3">DSM 7467 / Tol2</strain>
    </source>
</reference>
<keyword evidence="1" id="KW-1133">Transmembrane helix</keyword>
<feature type="transmembrane region" description="Helical" evidence="1">
    <location>
        <begin position="12"/>
        <end position="30"/>
    </location>
</feature>
<dbReference type="EMBL" id="FO203503">
    <property type="protein sequence ID" value="CCK81148.1"/>
    <property type="molecule type" value="Genomic_DNA"/>
</dbReference>
<dbReference type="HOGENOM" id="CLU_1033384_0_0_7"/>
<dbReference type="Gene3D" id="2.40.70.10">
    <property type="entry name" value="Acid Proteases"/>
    <property type="match status" value="1"/>
</dbReference>
<dbReference type="SUPFAM" id="SSF50630">
    <property type="entry name" value="Acid proteases"/>
    <property type="match status" value="1"/>
</dbReference>
<protein>
    <submittedName>
        <fullName evidence="2">Conserved uncharacterized protein</fullName>
    </submittedName>
</protein>
<dbReference type="InterPro" id="IPR021109">
    <property type="entry name" value="Peptidase_aspartic_dom_sf"/>
</dbReference>
<dbReference type="Pfam" id="PF13650">
    <property type="entry name" value="Asp_protease_2"/>
    <property type="match status" value="1"/>
</dbReference>
<keyword evidence="1" id="KW-0812">Transmembrane</keyword>
<dbReference type="AlphaFoldDB" id="K0NMA0"/>
<keyword evidence="1" id="KW-0472">Membrane</keyword>
<name>K0NMA0_DESTT</name>
<dbReference type="KEGG" id="dto:TOL2_C29890"/>
<evidence type="ECO:0000313" key="3">
    <source>
        <dbReference type="Proteomes" id="UP000007347"/>
    </source>
</evidence>
<accession>K0NMA0</accession>